<dbReference type="EMBL" id="ML014113">
    <property type="protein sequence ID" value="RKP04109.1"/>
    <property type="molecule type" value="Genomic_DNA"/>
</dbReference>
<feature type="region of interest" description="Disordered" evidence="1">
    <location>
        <begin position="1"/>
        <end position="71"/>
    </location>
</feature>
<feature type="compositionally biased region" description="Basic and acidic residues" evidence="1">
    <location>
        <begin position="173"/>
        <end position="183"/>
    </location>
</feature>
<dbReference type="Proteomes" id="UP000268535">
    <property type="component" value="Unassembled WGS sequence"/>
</dbReference>
<keyword evidence="6" id="KW-1185">Reference proteome</keyword>
<evidence type="ECO:0000313" key="4">
    <source>
        <dbReference type="EMBL" id="RKP04109.1"/>
    </source>
</evidence>
<dbReference type="EMBL" id="ML009115">
    <property type="protein sequence ID" value="RKO98106.1"/>
    <property type="molecule type" value="Genomic_DNA"/>
</dbReference>
<evidence type="ECO:0000256" key="1">
    <source>
        <dbReference type="SAM" id="MobiDB-lite"/>
    </source>
</evidence>
<feature type="region of interest" description="Disordered" evidence="1">
    <location>
        <begin position="173"/>
        <end position="207"/>
    </location>
</feature>
<evidence type="ECO:0000313" key="5">
    <source>
        <dbReference type="Proteomes" id="UP000268535"/>
    </source>
</evidence>
<evidence type="ECO:0000259" key="2">
    <source>
        <dbReference type="Pfam" id="PF10252"/>
    </source>
</evidence>
<reference evidence="3" key="3">
    <citation type="submission" date="2018-08" db="EMBL/GenBank/DDBJ databases">
        <title>Leveraging single-cell genomics to expand the Fungal Tree of Life.</title>
        <authorList>
            <consortium name="DOE Joint Genome Institute"/>
            <person name="Ahrendt S.R."/>
            <person name="Quandt C.A."/>
            <person name="Ciobanu D."/>
            <person name="Clum A."/>
            <person name="Salamov A."/>
            <person name="Andreopoulos B."/>
            <person name="Cheng J.-F."/>
            <person name="Woyke T."/>
            <person name="Pelin A."/>
            <person name="Henrissat B."/>
            <person name="Reynolds N."/>
            <person name="Benny G.L."/>
            <person name="Smith M.E."/>
            <person name="James T.Y."/>
            <person name="Grigoriev I.V."/>
        </authorList>
    </citation>
    <scope>NUCLEOTIDE SEQUENCE</scope>
    <source>
        <strain evidence="3">ATCC 52028</strain>
    </source>
</reference>
<dbReference type="Proteomes" id="UP000274922">
    <property type="component" value="Unassembled WGS sequence"/>
</dbReference>
<feature type="compositionally biased region" description="Low complexity" evidence="1">
    <location>
        <begin position="59"/>
        <end position="71"/>
    </location>
</feature>
<feature type="compositionally biased region" description="Low complexity" evidence="1">
    <location>
        <begin position="30"/>
        <end position="43"/>
    </location>
</feature>
<evidence type="ECO:0000313" key="3">
    <source>
        <dbReference type="EMBL" id="RKO98106.1"/>
    </source>
</evidence>
<dbReference type="OrthoDB" id="21120at2759"/>
<sequence length="207" mass="21936">MSAVRGKKFNKVKRGGARRFTPEHELTRPADSSSSSEASSGSESDGDLESPYGPVSRKPQPAAEAPVAEAPAAVTVTETAAAAPTAAQAASFAGNRGRSRPQTGARNVPANRADDEDDLAAMTRRQPGELSKRERAAVEQARAKERFWKAQAEGKTEQARADLARLAIIRKQREESSAQRAREAAASTTTSRKADSLAANKALGKKP</sequence>
<protein>
    <recommendedName>
        <fullName evidence="2">Casein kinase substrate phosphoprotein PP28 domain-containing protein</fullName>
    </recommendedName>
</protein>
<feature type="compositionally biased region" description="Basic residues" evidence="1">
    <location>
        <begin position="1"/>
        <end position="17"/>
    </location>
</feature>
<name>A0A4P9X271_9FUNG</name>
<dbReference type="InterPro" id="IPR039876">
    <property type="entry name" value="HAP28"/>
</dbReference>
<feature type="region of interest" description="Disordered" evidence="1">
    <location>
        <begin position="84"/>
        <end position="119"/>
    </location>
</feature>
<feature type="domain" description="Casein kinase substrate phosphoprotein PP28" evidence="2">
    <location>
        <begin position="118"/>
        <end position="185"/>
    </location>
</feature>
<dbReference type="PANTHER" id="PTHR22055">
    <property type="entry name" value="28 KDA HEAT- AND ACID-STABLE PHOSPHOPROTEIN PDGF-ASSOCIATED PROTEIN"/>
    <property type="match status" value="1"/>
</dbReference>
<evidence type="ECO:0000313" key="6">
    <source>
        <dbReference type="Proteomes" id="UP000274922"/>
    </source>
</evidence>
<dbReference type="Pfam" id="PF10252">
    <property type="entry name" value="PP28"/>
    <property type="match status" value="1"/>
</dbReference>
<organism evidence="3 5">
    <name type="scientific">Caulochytrium protostelioides</name>
    <dbReference type="NCBI Taxonomy" id="1555241"/>
    <lineage>
        <taxon>Eukaryota</taxon>
        <taxon>Fungi</taxon>
        <taxon>Fungi incertae sedis</taxon>
        <taxon>Chytridiomycota</taxon>
        <taxon>Chytridiomycota incertae sedis</taxon>
        <taxon>Chytridiomycetes</taxon>
        <taxon>Caulochytriales</taxon>
        <taxon>Caulochytriaceae</taxon>
        <taxon>Caulochytrium</taxon>
    </lineage>
</organism>
<dbReference type="InterPro" id="IPR019380">
    <property type="entry name" value="Casein_kinase_sb_PP28"/>
</dbReference>
<accession>A0A4P9X271</accession>
<proteinExistence type="predicted"/>
<gene>
    <name evidence="3" type="ORF">CAUPRSCDRAFT_10260</name>
    <name evidence="4" type="ORF">CXG81DRAFT_23218</name>
</gene>
<dbReference type="AlphaFoldDB" id="A0A4P9X271"/>
<reference evidence="5 6" key="1">
    <citation type="journal article" date="2018" name="Nat. Microbiol.">
        <title>Leveraging single-cell genomics to expand the fungal tree of life.</title>
        <authorList>
            <person name="Ahrendt S.R."/>
            <person name="Quandt C.A."/>
            <person name="Ciobanu D."/>
            <person name="Clum A."/>
            <person name="Salamov A."/>
            <person name="Andreopoulos B."/>
            <person name="Cheng J.F."/>
            <person name="Woyke T."/>
            <person name="Pelin A."/>
            <person name="Henrissat B."/>
            <person name="Reynolds N.K."/>
            <person name="Benny G.L."/>
            <person name="Smith M.E."/>
            <person name="James T.Y."/>
            <person name="Grigoriev I.V."/>
        </authorList>
    </citation>
    <scope>NUCLEOTIDE SEQUENCE [LARGE SCALE GENOMIC DNA]</scope>
    <source>
        <strain evidence="5 6">ATCC 52028</strain>
    </source>
</reference>
<reference evidence="4" key="2">
    <citation type="submission" date="2018-04" db="EMBL/GenBank/DDBJ databases">
        <title>Leveraging single-cell genomics to expand the Fungal Tree of Life.</title>
        <authorList>
            <consortium name="DOE Joint Genome Institute"/>
            <person name="Ahrendt S.R."/>
            <person name="Quandt C.A."/>
            <person name="Ciobanu D."/>
            <person name="Clum A."/>
            <person name="Salamov A."/>
            <person name="Andreopoulos B."/>
            <person name="Cheng J.-F."/>
            <person name="Woyke T."/>
            <person name="Pelin A."/>
            <person name="Henrissat B."/>
            <person name="Benny G.L."/>
            <person name="Smith M.E."/>
            <person name="James T.Y."/>
            <person name="Grigoriev I.V."/>
        </authorList>
    </citation>
    <scope>NUCLEOTIDE SEQUENCE</scope>
    <source>
        <strain evidence="4">ATCC 52028</strain>
    </source>
</reference>